<dbReference type="Proteomes" id="UP001597111">
    <property type="component" value="Unassembled WGS sequence"/>
</dbReference>
<comment type="caution">
    <text evidence="1">The sequence shown here is derived from an EMBL/GenBank/DDBJ whole genome shotgun (WGS) entry which is preliminary data.</text>
</comment>
<evidence type="ECO:0000313" key="2">
    <source>
        <dbReference type="Proteomes" id="UP001597111"/>
    </source>
</evidence>
<sequence>MDVDTAVREVDEAVATEIGGEDAAFRESLRVALSTVDAAAGGDAVADLTRFVAGHVRETAERPAPAVVDERAAEIVREHDAELPEDSYLRNA</sequence>
<name>A0ABD6BAE1_9EURY</name>
<keyword evidence="2" id="KW-1185">Reference proteome</keyword>
<dbReference type="EMBL" id="JBHUDH010000194">
    <property type="protein sequence ID" value="MFD1527422.1"/>
    <property type="molecule type" value="Genomic_DNA"/>
</dbReference>
<reference evidence="1 2" key="1">
    <citation type="journal article" date="2019" name="Int. J. Syst. Evol. Microbiol.">
        <title>The Global Catalogue of Microorganisms (GCM) 10K type strain sequencing project: providing services to taxonomists for standard genome sequencing and annotation.</title>
        <authorList>
            <consortium name="The Broad Institute Genomics Platform"/>
            <consortium name="The Broad Institute Genome Sequencing Center for Infectious Disease"/>
            <person name="Wu L."/>
            <person name="Ma J."/>
        </authorList>
    </citation>
    <scope>NUCLEOTIDE SEQUENCE [LARGE SCALE GENOMIC DNA]</scope>
    <source>
        <strain evidence="1 2">CGMCC 1.12285</strain>
    </source>
</reference>
<accession>A0ABD6BAE1</accession>
<gene>
    <name evidence="1" type="ORF">ACFR9S_14140</name>
</gene>
<dbReference type="AlphaFoldDB" id="A0ABD6BAE1"/>
<organism evidence="1 2">
    <name type="scientific">Halolamina salina</name>
    <dbReference type="NCBI Taxonomy" id="1220023"/>
    <lineage>
        <taxon>Archaea</taxon>
        <taxon>Methanobacteriati</taxon>
        <taxon>Methanobacteriota</taxon>
        <taxon>Stenosarchaea group</taxon>
        <taxon>Halobacteria</taxon>
        <taxon>Halobacteriales</taxon>
        <taxon>Haloferacaceae</taxon>
    </lineage>
</organism>
<protein>
    <submittedName>
        <fullName evidence="1">Uncharacterized protein</fullName>
    </submittedName>
</protein>
<proteinExistence type="predicted"/>
<evidence type="ECO:0000313" key="1">
    <source>
        <dbReference type="EMBL" id="MFD1527422.1"/>
    </source>
</evidence>
<dbReference type="RefSeq" id="WP_379818914.1">
    <property type="nucleotide sequence ID" value="NZ_JBHUDH010000194.1"/>
</dbReference>